<feature type="compositionally biased region" description="Pro residues" evidence="1">
    <location>
        <begin position="24"/>
        <end position="33"/>
    </location>
</feature>
<feature type="non-terminal residue" evidence="2">
    <location>
        <position position="1"/>
    </location>
</feature>
<feature type="compositionally biased region" description="Low complexity" evidence="1">
    <location>
        <begin position="75"/>
        <end position="92"/>
    </location>
</feature>
<dbReference type="EMBL" id="CADCWM010000387">
    <property type="protein sequence ID" value="CAA9556076.1"/>
    <property type="molecule type" value="Genomic_DNA"/>
</dbReference>
<organism evidence="2">
    <name type="scientific">uncultured Thermomicrobiales bacterium</name>
    <dbReference type="NCBI Taxonomy" id="1645740"/>
    <lineage>
        <taxon>Bacteria</taxon>
        <taxon>Pseudomonadati</taxon>
        <taxon>Thermomicrobiota</taxon>
        <taxon>Thermomicrobia</taxon>
        <taxon>Thermomicrobiales</taxon>
        <taxon>environmental samples</taxon>
    </lineage>
</organism>
<feature type="compositionally biased region" description="Low complexity" evidence="1">
    <location>
        <begin position="34"/>
        <end position="56"/>
    </location>
</feature>
<gene>
    <name evidence="2" type="ORF">AVDCRST_MAG88-1124</name>
</gene>
<sequence length="92" mass="9721">WTSPSPTPPGRASSRPPGAWRSPPTRPPTPGSPPAARVSSAPSSARAAPTWSRSTRWISPRLAGSPTRPGRRRGSSSSAPRSSPRSPMIRPY</sequence>
<name>A0A6J4UNS3_9BACT</name>
<dbReference type="AlphaFoldDB" id="A0A6J4UNS3"/>
<reference evidence="2" key="1">
    <citation type="submission" date="2020-02" db="EMBL/GenBank/DDBJ databases">
        <authorList>
            <person name="Meier V. D."/>
        </authorList>
    </citation>
    <scope>NUCLEOTIDE SEQUENCE</scope>
    <source>
        <strain evidence="2">AVDCRST_MAG88</strain>
    </source>
</reference>
<feature type="non-terminal residue" evidence="2">
    <location>
        <position position="92"/>
    </location>
</feature>
<evidence type="ECO:0000256" key="1">
    <source>
        <dbReference type="SAM" id="MobiDB-lite"/>
    </source>
</evidence>
<proteinExistence type="predicted"/>
<accession>A0A6J4UNS3</accession>
<protein>
    <submittedName>
        <fullName evidence="2">Uncharacterized protein</fullName>
    </submittedName>
</protein>
<evidence type="ECO:0000313" key="2">
    <source>
        <dbReference type="EMBL" id="CAA9556076.1"/>
    </source>
</evidence>
<feature type="region of interest" description="Disordered" evidence="1">
    <location>
        <begin position="1"/>
        <end position="92"/>
    </location>
</feature>